<sequence>MGIADCRLQARSGGISLHTEGGQTTLKPKAVHAPPLQSSSTTHLPQPGPDKKTAWKTKVLVCVRGNCQLVQWAGAVLGQGISRVLEPRPYVPLSQFGPSHSPFHLLLVIHSTAVYRRATRDIKDWTGLPKRCAISALFHPGPHTAVSHTDHESTTGLVPSSKAGQTFLPPLLTTGGKASEPRRKEKGSRAVGGVADRSKFGLPRR</sequence>
<feature type="region of interest" description="Disordered" evidence="1">
    <location>
        <begin position="15"/>
        <end position="51"/>
    </location>
</feature>
<evidence type="ECO:0000313" key="2">
    <source>
        <dbReference type="EMBL" id="KAK1731351.1"/>
    </source>
</evidence>
<proteinExistence type="predicted"/>
<dbReference type="RefSeq" id="XP_060371406.1">
    <property type="nucleotide sequence ID" value="XM_060501907.1"/>
</dbReference>
<evidence type="ECO:0000313" key="3">
    <source>
        <dbReference type="Proteomes" id="UP001244207"/>
    </source>
</evidence>
<dbReference type="EMBL" id="JAHMHS010000003">
    <property type="protein sequence ID" value="KAK1731351.1"/>
    <property type="molecule type" value="Genomic_DNA"/>
</dbReference>
<feature type="compositionally biased region" description="Polar residues" evidence="1">
    <location>
        <begin position="154"/>
        <end position="164"/>
    </location>
</feature>
<organism evidence="2 3">
    <name type="scientific">Glomerella acutata</name>
    <name type="common">Colletotrichum acutatum</name>
    <dbReference type="NCBI Taxonomy" id="27357"/>
    <lineage>
        <taxon>Eukaryota</taxon>
        <taxon>Fungi</taxon>
        <taxon>Dikarya</taxon>
        <taxon>Ascomycota</taxon>
        <taxon>Pezizomycotina</taxon>
        <taxon>Sordariomycetes</taxon>
        <taxon>Hypocreomycetidae</taxon>
        <taxon>Glomerellales</taxon>
        <taxon>Glomerellaceae</taxon>
        <taxon>Colletotrichum</taxon>
        <taxon>Colletotrichum acutatum species complex</taxon>
    </lineage>
</organism>
<accession>A0AAD9D3C3</accession>
<keyword evidence="3" id="KW-1185">Reference proteome</keyword>
<dbReference type="Proteomes" id="UP001244207">
    <property type="component" value="Unassembled WGS sequence"/>
</dbReference>
<comment type="caution">
    <text evidence="2">The sequence shown here is derived from an EMBL/GenBank/DDBJ whole genome shotgun (WGS) entry which is preliminary data.</text>
</comment>
<dbReference type="AlphaFoldDB" id="A0AAD9D3C3"/>
<evidence type="ECO:0000256" key="1">
    <source>
        <dbReference type="SAM" id="MobiDB-lite"/>
    </source>
</evidence>
<feature type="region of interest" description="Disordered" evidence="1">
    <location>
        <begin position="144"/>
        <end position="205"/>
    </location>
</feature>
<dbReference type="GeneID" id="85385806"/>
<name>A0AAD9D3C3_GLOAC</name>
<gene>
    <name evidence="2" type="ORF">BDZ83DRAFT_246807</name>
</gene>
<reference evidence="2" key="1">
    <citation type="submission" date="2021-12" db="EMBL/GenBank/DDBJ databases">
        <title>Comparative genomics, transcriptomics and evolutionary studies reveal genomic signatures of adaptation to plant cell wall in hemibiotrophic fungi.</title>
        <authorList>
            <consortium name="DOE Joint Genome Institute"/>
            <person name="Baroncelli R."/>
            <person name="Diaz J.F."/>
            <person name="Benocci T."/>
            <person name="Peng M."/>
            <person name="Battaglia E."/>
            <person name="Haridas S."/>
            <person name="Andreopoulos W."/>
            <person name="Labutti K."/>
            <person name="Pangilinan J."/>
            <person name="Floch G.L."/>
            <person name="Makela M.R."/>
            <person name="Henrissat B."/>
            <person name="Grigoriev I.V."/>
            <person name="Crouch J.A."/>
            <person name="De Vries R.P."/>
            <person name="Sukno S.A."/>
            <person name="Thon M.R."/>
        </authorList>
    </citation>
    <scope>NUCLEOTIDE SEQUENCE</scope>
    <source>
        <strain evidence="2">CBS 112980</strain>
    </source>
</reference>
<protein>
    <submittedName>
        <fullName evidence="2">Uncharacterized protein</fullName>
    </submittedName>
</protein>